<dbReference type="PANTHER" id="PTHR34610">
    <property type="entry name" value="SSL7007 PROTEIN"/>
    <property type="match status" value="1"/>
</dbReference>
<reference evidence="3" key="1">
    <citation type="submission" date="2016-10" db="EMBL/GenBank/DDBJ databases">
        <authorList>
            <person name="Varghese N."/>
            <person name="Submissions S."/>
        </authorList>
    </citation>
    <scope>NUCLEOTIDE SEQUENCE [LARGE SCALE GENOMIC DNA]</scope>
    <source>
        <strain evidence="3">BP1-148</strain>
    </source>
</reference>
<gene>
    <name evidence="2" type="ORF">SAMN04487901_1216</name>
</gene>
<dbReference type="Gene3D" id="3.40.50.1010">
    <property type="entry name" value="5'-nuclease"/>
    <property type="match status" value="1"/>
</dbReference>
<name>A0A1G8AXM1_9BACT</name>
<protein>
    <submittedName>
        <fullName evidence="2">Putative toxin-antitoxin system toxin component, PIN family</fullName>
    </submittedName>
</protein>
<accession>A0A1G8AXM1</accession>
<dbReference type="AlphaFoldDB" id="A0A1G8AXM1"/>
<dbReference type="Pfam" id="PF13470">
    <property type="entry name" value="PIN_3"/>
    <property type="match status" value="1"/>
</dbReference>
<organism evidence="2 3">
    <name type="scientific">Prevotella communis</name>
    <dbReference type="NCBI Taxonomy" id="2913614"/>
    <lineage>
        <taxon>Bacteria</taxon>
        <taxon>Pseudomonadati</taxon>
        <taxon>Bacteroidota</taxon>
        <taxon>Bacteroidia</taxon>
        <taxon>Bacteroidales</taxon>
        <taxon>Prevotellaceae</taxon>
        <taxon>Prevotella</taxon>
    </lineage>
</organism>
<feature type="domain" description="PIN" evidence="1">
    <location>
        <begin position="1"/>
        <end position="112"/>
    </location>
</feature>
<dbReference type="SMART" id="SM00670">
    <property type="entry name" value="PINc"/>
    <property type="match status" value="1"/>
</dbReference>
<dbReference type="NCBIfam" id="TIGR00305">
    <property type="entry name" value="putative toxin-antitoxin system toxin component, PIN family"/>
    <property type="match status" value="1"/>
</dbReference>
<keyword evidence="3" id="KW-1185">Reference proteome</keyword>
<dbReference type="InterPro" id="IPR002716">
    <property type="entry name" value="PIN_dom"/>
</dbReference>
<dbReference type="STRING" id="645274.SAMN04487901_1216"/>
<evidence type="ECO:0000259" key="1">
    <source>
        <dbReference type="SMART" id="SM00670"/>
    </source>
</evidence>
<evidence type="ECO:0000313" key="3">
    <source>
        <dbReference type="Proteomes" id="UP000198779"/>
    </source>
</evidence>
<dbReference type="Proteomes" id="UP000198779">
    <property type="component" value="Unassembled WGS sequence"/>
</dbReference>
<dbReference type="SUPFAM" id="SSF88723">
    <property type="entry name" value="PIN domain-like"/>
    <property type="match status" value="1"/>
</dbReference>
<dbReference type="EMBL" id="FNCQ01000021">
    <property type="protein sequence ID" value="SDH25130.1"/>
    <property type="molecule type" value="Genomic_DNA"/>
</dbReference>
<sequence length="135" mass="15576">MRIVLDTNSLIQSISSKSTYHEVWQSVLTGRNTLCISNEILEEYAEILNRLAGKKTADLVLTTIIECKNVVFLTPYYHFNLITADPDDNKFVDCAIQANARYIVTNDHHYDVLRQIEFPKVGIIKLMDFLQMIHE</sequence>
<proteinExistence type="predicted"/>
<dbReference type="InterPro" id="IPR002850">
    <property type="entry name" value="PIN_toxin-like"/>
</dbReference>
<dbReference type="InterPro" id="IPR029060">
    <property type="entry name" value="PIN-like_dom_sf"/>
</dbReference>
<evidence type="ECO:0000313" key="2">
    <source>
        <dbReference type="EMBL" id="SDH25130.1"/>
    </source>
</evidence>
<dbReference type="PANTHER" id="PTHR34610:SF3">
    <property type="entry name" value="SSL7007 PROTEIN"/>
    <property type="match status" value="1"/>
</dbReference>